<dbReference type="Proteomes" id="UP000653305">
    <property type="component" value="Unassembled WGS sequence"/>
</dbReference>
<dbReference type="InterPro" id="IPR036852">
    <property type="entry name" value="Peptidase_S8/S53_dom_sf"/>
</dbReference>
<comment type="caution">
    <text evidence="5">The sequence shown here is derived from an EMBL/GenBank/DDBJ whole genome shotgun (WGS) entry which is preliminary data.</text>
</comment>
<dbReference type="PROSITE" id="PS51892">
    <property type="entry name" value="SUBTILASE"/>
    <property type="match status" value="1"/>
</dbReference>
<protein>
    <submittedName>
        <fullName evidence="5">Subtilisin-like protease sbt5.3</fullName>
    </submittedName>
</protein>
<keyword evidence="6" id="KW-1185">Reference proteome</keyword>
<evidence type="ECO:0000313" key="5">
    <source>
        <dbReference type="EMBL" id="GFQ05871.1"/>
    </source>
</evidence>
<keyword evidence="5" id="KW-0378">Hydrolase</keyword>
<dbReference type="Gene3D" id="3.50.30.30">
    <property type="match status" value="1"/>
</dbReference>
<organism evidence="5 6">
    <name type="scientific">Phtheirospermum japonicum</name>
    <dbReference type="NCBI Taxonomy" id="374723"/>
    <lineage>
        <taxon>Eukaryota</taxon>
        <taxon>Viridiplantae</taxon>
        <taxon>Streptophyta</taxon>
        <taxon>Embryophyta</taxon>
        <taxon>Tracheophyta</taxon>
        <taxon>Spermatophyta</taxon>
        <taxon>Magnoliopsida</taxon>
        <taxon>eudicotyledons</taxon>
        <taxon>Gunneridae</taxon>
        <taxon>Pentapetalae</taxon>
        <taxon>asterids</taxon>
        <taxon>lamiids</taxon>
        <taxon>Lamiales</taxon>
        <taxon>Orobanchaceae</taxon>
        <taxon>Orobanchaceae incertae sedis</taxon>
        <taxon>Phtheirospermum</taxon>
    </lineage>
</organism>
<dbReference type="Gene3D" id="3.40.50.200">
    <property type="entry name" value="Peptidase S8/S53 domain"/>
    <property type="match status" value="1"/>
</dbReference>
<dbReference type="Pfam" id="PF00082">
    <property type="entry name" value="Peptidase_S8"/>
    <property type="match status" value="1"/>
</dbReference>
<evidence type="ECO:0000259" key="4">
    <source>
        <dbReference type="Pfam" id="PF00082"/>
    </source>
</evidence>
<evidence type="ECO:0000256" key="1">
    <source>
        <dbReference type="ARBA" id="ARBA00011073"/>
    </source>
</evidence>
<dbReference type="InterPro" id="IPR045051">
    <property type="entry name" value="SBT"/>
</dbReference>
<feature type="domain" description="Peptidase S8/S53" evidence="4">
    <location>
        <begin position="2"/>
        <end position="76"/>
    </location>
</feature>
<dbReference type="AlphaFoldDB" id="A0A830D136"/>
<dbReference type="OrthoDB" id="4803627at2759"/>
<keyword evidence="2" id="KW-0732">Signal</keyword>
<evidence type="ECO:0000313" key="6">
    <source>
        <dbReference type="Proteomes" id="UP000653305"/>
    </source>
</evidence>
<dbReference type="GO" id="GO:0006508">
    <property type="term" value="P:proteolysis"/>
    <property type="evidence" value="ECO:0007669"/>
    <property type="project" value="UniProtKB-KW"/>
</dbReference>
<proteinExistence type="inferred from homology"/>
<dbReference type="InterPro" id="IPR000209">
    <property type="entry name" value="Peptidase_S8/S53_dom"/>
</dbReference>
<reference evidence="5" key="1">
    <citation type="submission" date="2020-07" db="EMBL/GenBank/DDBJ databases">
        <title>Ethylene signaling mediates host invasion by parasitic plants.</title>
        <authorList>
            <person name="Yoshida S."/>
        </authorList>
    </citation>
    <scope>NUCLEOTIDE SEQUENCE</scope>
    <source>
        <strain evidence="5">Okayama</strain>
    </source>
</reference>
<comment type="similarity">
    <text evidence="1 3">Belongs to the peptidase S8 family.</text>
</comment>
<comment type="caution">
    <text evidence="3">Lacks conserved residue(s) required for the propagation of feature annotation.</text>
</comment>
<dbReference type="SUPFAM" id="SSF52743">
    <property type="entry name" value="Subtilisin-like"/>
    <property type="match status" value="1"/>
</dbReference>
<dbReference type="PANTHER" id="PTHR10795">
    <property type="entry name" value="PROPROTEIN CONVERTASE SUBTILISIN/KEXIN"/>
    <property type="match status" value="1"/>
</dbReference>
<evidence type="ECO:0000256" key="2">
    <source>
        <dbReference type="ARBA" id="ARBA00022729"/>
    </source>
</evidence>
<accession>A0A830D136</accession>
<dbReference type="EMBL" id="BMAC01001129">
    <property type="protein sequence ID" value="GFQ05871.1"/>
    <property type="molecule type" value="Genomic_DNA"/>
</dbReference>
<gene>
    <name evidence="5" type="ORF">PHJA_002731100</name>
</gene>
<sequence length="98" mass="10347">MAIHDRVDVLSLSFGGNPLPFLEDSIAIGSFHALTNGIAVVCSAGNSGPDLGTVSNVAPWLITVGASTMDRQFPSYVILGNNTRLKVNLPNNIFSTFI</sequence>
<evidence type="ECO:0000256" key="3">
    <source>
        <dbReference type="PROSITE-ProRule" id="PRU01240"/>
    </source>
</evidence>
<dbReference type="GO" id="GO:0004252">
    <property type="term" value="F:serine-type endopeptidase activity"/>
    <property type="evidence" value="ECO:0007669"/>
    <property type="project" value="InterPro"/>
</dbReference>
<keyword evidence="5" id="KW-0645">Protease</keyword>
<name>A0A830D136_9LAMI</name>